<dbReference type="GeneID" id="35869068"/>
<evidence type="ECO:0000256" key="2">
    <source>
        <dbReference type="ARBA" id="ARBA00022618"/>
    </source>
</evidence>
<dbReference type="GO" id="GO:0051301">
    <property type="term" value="P:cell division"/>
    <property type="evidence" value="ECO:0007669"/>
    <property type="project" value="UniProtKB-KW"/>
</dbReference>
<evidence type="ECO:0000256" key="1">
    <source>
        <dbReference type="ARBA" id="ARBA00022490"/>
    </source>
</evidence>
<dbReference type="SUPFAM" id="SSF46785">
    <property type="entry name" value="Winged helix' DNA-binding domain"/>
    <property type="match status" value="2"/>
</dbReference>
<reference evidence="5 6" key="1">
    <citation type="submission" date="2017-12" db="EMBL/GenBank/DDBJ databases">
        <title>Phylogenetic diversity of female urinary microbiome.</title>
        <authorList>
            <person name="Thomas-White K."/>
            <person name="Wolfe A.J."/>
        </authorList>
    </citation>
    <scope>NUCLEOTIDE SEQUENCE [LARGE SCALE GENOMIC DNA]</scope>
    <source>
        <strain evidence="5 6">UMB0064</strain>
    </source>
</reference>
<dbReference type="PANTHER" id="PTHR34298">
    <property type="entry name" value="SEGREGATION AND CONDENSATION PROTEIN B"/>
    <property type="match status" value="1"/>
</dbReference>
<keyword evidence="3" id="KW-0159">Chromosome partition</keyword>
<dbReference type="InterPro" id="IPR036390">
    <property type="entry name" value="WH_DNA-bd_sf"/>
</dbReference>
<proteinExistence type="predicted"/>
<dbReference type="AlphaFoldDB" id="A0A2I1M6W5"/>
<dbReference type="RefSeq" id="WP_021618228.1">
    <property type="nucleotide sequence ID" value="NZ_CAMYCS010000001.1"/>
</dbReference>
<dbReference type="PIRSF" id="PIRSF019345">
    <property type="entry name" value="ScpB"/>
    <property type="match status" value="1"/>
</dbReference>
<evidence type="ECO:0000313" key="6">
    <source>
        <dbReference type="Proteomes" id="UP000242263"/>
    </source>
</evidence>
<evidence type="ECO:0000256" key="4">
    <source>
        <dbReference type="ARBA" id="ARBA00023306"/>
    </source>
</evidence>
<dbReference type="InterPro" id="IPR036388">
    <property type="entry name" value="WH-like_DNA-bd_sf"/>
</dbReference>
<sequence>MSTDTSTALHTASAERSELHSALEAVLMVTDHPLESAELVNIMRDAGFISGTDNDIATAIEECFEYLAQEYTQQNRGFELHHNLQGWQLVNAQEFEQVVAHFIADGQTARLSQAALETLAIIAYKQPMTRAQVSGIRGVSSDGVIRSLTVHGLIREQGSDEQSHAALLVTTGLFLDKMGIQSLEELPSLAPFLPESVLAQTEQE</sequence>
<keyword evidence="2" id="KW-0132">Cell division</keyword>
<accession>A0A2I1M6W5</accession>
<evidence type="ECO:0000256" key="3">
    <source>
        <dbReference type="ARBA" id="ARBA00022829"/>
    </source>
</evidence>
<keyword evidence="1" id="KW-0963">Cytoplasm</keyword>
<gene>
    <name evidence="5" type="primary">scpB</name>
    <name evidence="5" type="ORF">CYJ32_00065</name>
</gene>
<dbReference type="NCBIfam" id="TIGR00281">
    <property type="entry name" value="SMC-Scp complex subunit ScpB"/>
    <property type="match status" value="1"/>
</dbReference>
<dbReference type="Pfam" id="PF04079">
    <property type="entry name" value="SMC_ScpB"/>
    <property type="match status" value="1"/>
</dbReference>
<comment type="caution">
    <text evidence="5">The sequence shown here is derived from an EMBL/GenBank/DDBJ whole genome shotgun (WGS) entry which is preliminary data.</text>
</comment>
<evidence type="ECO:0000313" key="5">
    <source>
        <dbReference type="EMBL" id="PKZ15886.1"/>
    </source>
</evidence>
<dbReference type="Gene3D" id="1.10.10.10">
    <property type="entry name" value="Winged helix-like DNA-binding domain superfamily/Winged helix DNA-binding domain"/>
    <property type="match status" value="2"/>
</dbReference>
<dbReference type="EMBL" id="PKGU01000001">
    <property type="protein sequence ID" value="PKZ15886.1"/>
    <property type="molecule type" value="Genomic_DNA"/>
</dbReference>
<organism evidence="5 6">
    <name type="scientific">Alloscardovia omnicolens</name>
    <dbReference type="NCBI Taxonomy" id="419015"/>
    <lineage>
        <taxon>Bacteria</taxon>
        <taxon>Bacillati</taxon>
        <taxon>Actinomycetota</taxon>
        <taxon>Actinomycetes</taxon>
        <taxon>Bifidobacteriales</taxon>
        <taxon>Bifidobacteriaceae</taxon>
        <taxon>Alloscardovia</taxon>
    </lineage>
</organism>
<protein>
    <submittedName>
        <fullName evidence="5">SMC-Scp complex subunit ScpB</fullName>
    </submittedName>
</protein>
<dbReference type="InterPro" id="IPR005234">
    <property type="entry name" value="ScpB_csome_segregation"/>
</dbReference>
<keyword evidence="4" id="KW-0131">Cell cycle</keyword>
<dbReference type="PANTHER" id="PTHR34298:SF2">
    <property type="entry name" value="SEGREGATION AND CONDENSATION PROTEIN B"/>
    <property type="match status" value="1"/>
</dbReference>
<dbReference type="Proteomes" id="UP000242263">
    <property type="component" value="Unassembled WGS sequence"/>
</dbReference>
<name>A0A2I1M6W5_9BIFI</name>
<dbReference type="GO" id="GO:0051304">
    <property type="term" value="P:chromosome separation"/>
    <property type="evidence" value="ECO:0007669"/>
    <property type="project" value="InterPro"/>
</dbReference>